<comment type="pathway">
    <text evidence="1">Metabolic intermediate biosynthesis; chorismate biosynthesis; chorismate from D-erythrose 4-phosphate and phosphoenolpyruvate: step 7/7.</text>
</comment>
<gene>
    <name evidence="11" type="ORF">HZB08_00500</name>
</gene>
<evidence type="ECO:0000256" key="1">
    <source>
        <dbReference type="ARBA" id="ARBA00005044"/>
    </source>
</evidence>
<keyword evidence="6" id="KW-0288">FMN</keyword>
<dbReference type="GO" id="GO:0009073">
    <property type="term" value="P:aromatic amino acid family biosynthetic process"/>
    <property type="evidence" value="ECO:0007669"/>
    <property type="project" value="UniProtKB-KW"/>
</dbReference>
<evidence type="ECO:0000256" key="2">
    <source>
        <dbReference type="ARBA" id="ARBA00008014"/>
    </source>
</evidence>
<dbReference type="GO" id="GO:0009423">
    <property type="term" value="P:chorismate biosynthetic process"/>
    <property type="evidence" value="ECO:0007669"/>
    <property type="project" value="TreeGrafter"/>
</dbReference>
<organism evidence="11 12">
    <name type="scientific">Candidatus Saganbacteria bacterium</name>
    <dbReference type="NCBI Taxonomy" id="2575572"/>
    <lineage>
        <taxon>Bacteria</taxon>
        <taxon>Bacillati</taxon>
        <taxon>Saganbacteria</taxon>
    </lineage>
</organism>
<keyword evidence="10" id="KW-0456">Lyase</keyword>
<dbReference type="PANTHER" id="PTHR21085:SF0">
    <property type="entry name" value="CHORISMATE SYNTHASE"/>
    <property type="match status" value="1"/>
</dbReference>
<keyword evidence="7" id="KW-0274">FAD</keyword>
<evidence type="ECO:0000256" key="6">
    <source>
        <dbReference type="ARBA" id="ARBA00022643"/>
    </source>
</evidence>
<keyword evidence="5" id="KW-0285">Flavoprotein</keyword>
<evidence type="ECO:0000256" key="10">
    <source>
        <dbReference type="ARBA" id="ARBA00023239"/>
    </source>
</evidence>
<dbReference type="AlphaFoldDB" id="A0A9D6UKH5"/>
<proteinExistence type="inferred from homology"/>
<dbReference type="Proteomes" id="UP000808761">
    <property type="component" value="Unassembled WGS sequence"/>
</dbReference>
<dbReference type="GO" id="GO:0008652">
    <property type="term" value="P:amino acid biosynthetic process"/>
    <property type="evidence" value="ECO:0007669"/>
    <property type="project" value="UniProtKB-KW"/>
</dbReference>
<evidence type="ECO:0000313" key="12">
    <source>
        <dbReference type="Proteomes" id="UP000808761"/>
    </source>
</evidence>
<dbReference type="EMBL" id="JACRKR010000023">
    <property type="protein sequence ID" value="MBI5078488.1"/>
    <property type="molecule type" value="Genomic_DNA"/>
</dbReference>
<comment type="similarity">
    <text evidence="2">Belongs to the chorismate synthase family.</text>
</comment>
<dbReference type="Gene3D" id="3.60.150.10">
    <property type="entry name" value="Chorismate synthase AroC"/>
    <property type="match status" value="1"/>
</dbReference>
<dbReference type="GO" id="GO:0010181">
    <property type="term" value="F:FMN binding"/>
    <property type="evidence" value="ECO:0007669"/>
    <property type="project" value="TreeGrafter"/>
</dbReference>
<dbReference type="InterPro" id="IPR035904">
    <property type="entry name" value="Chorismate_synth_AroC_sf"/>
</dbReference>
<reference evidence="11" key="1">
    <citation type="submission" date="2020-07" db="EMBL/GenBank/DDBJ databases">
        <title>Huge and variable diversity of episymbiotic CPR bacteria and DPANN archaea in groundwater ecosystems.</title>
        <authorList>
            <person name="He C.Y."/>
            <person name="Keren R."/>
            <person name="Whittaker M."/>
            <person name="Farag I.F."/>
            <person name="Doudna J."/>
            <person name="Cate J.H.D."/>
            <person name="Banfield J.F."/>
        </authorList>
    </citation>
    <scope>NUCLEOTIDE SEQUENCE</scope>
    <source>
        <strain evidence="11">NC_groundwater_1860_Pr3_B-0.1um_51_7</strain>
    </source>
</reference>
<dbReference type="EC" id="4.2.3.5" evidence="3"/>
<keyword evidence="8" id="KW-0521">NADP</keyword>
<evidence type="ECO:0000256" key="8">
    <source>
        <dbReference type="ARBA" id="ARBA00022857"/>
    </source>
</evidence>
<dbReference type="InterPro" id="IPR000453">
    <property type="entry name" value="Chorismate_synth"/>
</dbReference>
<comment type="caution">
    <text evidence="11">The sequence shown here is derived from an EMBL/GenBank/DDBJ whole genome shotgun (WGS) entry which is preliminary data.</text>
</comment>
<evidence type="ECO:0000313" key="11">
    <source>
        <dbReference type="EMBL" id="MBI5078488.1"/>
    </source>
</evidence>
<dbReference type="GO" id="GO:0005829">
    <property type="term" value="C:cytosol"/>
    <property type="evidence" value="ECO:0007669"/>
    <property type="project" value="TreeGrafter"/>
</dbReference>
<evidence type="ECO:0000256" key="7">
    <source>
        <dbReference type="ARBA" id="ARBA00022827"/>
    </source>
</evidence>
<dbReference type="GO" id="GO:0004107">
    <property type="term" value="F:chorismate synthase activity"/>
    <property type="evidence" value="ECO:0007669"/>
    <property type="project" value="UniProtKB-EC"/>
</dbReference>
<dbReference type="Pfam" id="PF01264">
    <property type="entry name" value="Chorismate_synt"/>
    <property type="match status" value="1"/>
</dbReference>
<name>A0A9D6UKH5_UNCSA</name>
<dbReference type="PANTHER" id="PTHR21085">
    <property type="entry name" value="CHORISMATE SYNTHASE"/>
    <property type="match status" value="1"/>
</dbReference>
<dbReference type="SUPFAM" id="SSF103263">
    <property type="entry name" value="Chorismate synthase, AroC"/>
    <property type="match status" value="1"/>
</dbReference>
<evidence type="ECO:0000256" key="3">
    <source>
        <dbReference type="ARBA" id="ARBA00013036"/>
    </source>
</evidence>
<keyword evidence="4" id="KW-0028">Amino-acid biosynthesis</keyword>
<evidence type="ECO:0000256" key="5">
    <source>
        <dbReference type="ARBA" id="ARBA00022630"/>
    </source>
</evidence>
<evidence type="ECO:0000256" key="4">
    <source>
        <dbReference type="ARBA" id="ARBA00022605"/>
    </source>
</evidence>
<evidence type="ECO:0000256" key="9">
    <source>
        <dbReference type="ARBA" id="ARBA00023141"/>
    </source>
</evidence>
<keyword evidence="9" id="KW-0057">Aromatic amino acid biosynthesis</keyword>
<feature type="non-terminal residue" evidence="11">
    <location>
        <position position="1"/>
    </location>
</feature>
<accession>A0A9D6UKH5</accession>
<protein>
    <recommendedName>
        <fullName evidence="3">chorismate synthase</fullName>
        <ecNumber evidence="3">4.2.3.5</ecNumber>
    </recommendedName>
</protein>
<sequence>GFEAAKLPGSKVHDEIFYHKKSGFYRKTNHAGGLEGGVSNAEPIVLRAAMKPISTLRRPLASVDLISKKTAAAHVERADVCAVEAAAVIGEAVAAFEVADAFLDKFGGDSMEETRANYLACQKRISML</sequence>